<gene>
    <name evidence="1" type="ORF">NECAME_14024</name>
</gene>
<dbReference type="AlphaFoldDB" id="W2SQH3"/>
<evidence type="ECO:0000313" key="1">
    <source>
        <dbReference type="EMBL" id="ETN71979.1"/>
    </source>
</evidence>
<proteinExistence type="predicted"/>
<reference evidence="2" key="1">
    <citation type="journal article" date="2014" name="Nat. Genet.">
        <title>Genome of the human hookworm Necator americanus.</title>
        <authorList>
            <person name="Tang Y.T."/>
            <person name="Gao X."/>
            <person name="Rosa B.A."/>
            <person name="Abubucker S."/>
            <person name="Hallsworth-Pepin K."/>
            <person name="Martin J."/>
            <person name="Tyagi R."/>
            <person name="Heizer E."/>
            <person name="Zhang X."/>
            <person name="Bhonagiri-Palsikar V."/>
            <person name="Minx P."/>
            <person name="Warren W.C."/>
            <person name="Wang Q."/>
            <person name="Zhan B."/>
            <person name="Hotez P.J."/>
            <person name="Sternberg P.W."/>
            <person name="Dougall A."/>
            <person name="Gaze S.T."/>
            <person name="Mulvenna J."/>
            <person name="Sotillo J."/>
            <person name="Ranganathan S."/>
            <person name="Rabelo E.M."/>
            <person name="Wilson R.K."/>
            <person name="Felgner P.L."/>
            <person name="Bethony J."/>
            <person name="Hawdon J.M."/>
            <person name="Gasser R.B."/>
            <person name="Loukas A."/>
            <person name="Mitreva M."/>
        </authorList>
    </citation>
    <scope>NUCLEOTIDE SEQUENCE [LARGE SCALE GENOMIC DNA]</scope>
</reference>
<evidence type="ECO:0000313" key="2">
    <source>
        <dbReference type="Proteomes" id="UP000053676"/>
    </source>
</evidence>
<dbReference type="EMBL" id="KI666054">
    <property type="protein sequence ID" value="ETN71979.1"/>
    <property type="molecule type" value="Genomic_DNA"/>
</dbReference>
<sequence length="86" mass="10460">MRWCINCYIFPKYWKYHTVFRSVFGFDVRVCVAMSYLHEKTLPGGSTYNPFCNCAHYYFYFWSSQPHRSVLRLTLKLNRVQKLCKN</sequence>
<keyword evidence="2" id="KW-1185">Reference proteome</keyword>
<protein>
    <submittedName>
        <fullName evidence="1">Uncharacterized protein</fullName>
    </submittedName>
</protein>
<name>W2SQH3_NECAM</name>
<accession>W2SQH3</accession>
<organism evidence="1 2">
    <name type="scientific">Necator americanus</name>
    <name type="common">Human hookworm</name>
    <dbReference type="NCBI Taxonomy" id="51031"/>
    <lineage>
        <taxon>Eukaryota</taxon>
        <taxon>Metazoa</taxon>
        <taxon>Ecdysozoa</taxon>
        <taxon>Nematoda</taxon>
        <taxon>Chromadorea</taxon>
        <taxon>Rhabditida</taxon>
        <taxon>Rhabditina</taxon>
        <taxon>Rhabditomorpha</taxon>
        <taxon>Strongyloidea</taxon>
        <taxon>Ancylostomatidae</taxon>
        <taxon>Bunostominae</taxon>
        <taxon>Necator</taxon>
    </lineage>
</organism>
<dbReference type="Proteomes" id="UP000053676">
    <property type="component" value="Unassembled WGS sequence"/>
</dbReference>
<dbReference type="KEGG" id="nai:NECAME_14024"/>